<dbReference type="InterPro" id="IPR013785">
    <property type="entry name" value="Aldolase_TIM"/>
</dbReference>
<dbReference type="PANTHER" id="PTHR43409:SF7">
    <property type="entry name" value="BLL1977 PROTEIN"/>
    <property type="match status" value="1"/>
</dbReference>
<dbReference type="SUPFAM" id="SSF52242">
    <property type="entry name" value="Cobalamin (vitamin B12)-binding domain"/>
    <property type="match status" value="1"/>
</dbReference>
<feature type="domain" description="Radical SAM core" evidence="7">
    <location>
        <begin position="178"/>
        <end position="415"/>
    </location>
</feature>
<dbReference type="GO" id="GO:0046872">
    <property type="term" value="F:metal ion binding"/>
    <property type="evidence" value="ECO:0007669"/>
    <property type="project" value="UniProtKB-KW"/>
</dbReference>
<feature type="domain" description="B12-binding" evidence="6">
    <location>
        <begin position="14"/>
        <end position="144"/>
    </location>
</feature>
<keyword evidence="2" id="KW-0949">S-adenosyl-L-methionine</keyword>
<keyword evidence="5" id="KW-0411">Iron-sulfur</keyword>
<evidence type="ECO:0000259" key="7">
    <source>
        <dbReference type="PROSITE" id="PS51918"/>
    </source>
</evidence>
<gene>
    <name evidence="8" type="ORF">EDC18_10221</name>
</gene>
<dbReference type="InterPro" id="IPR007197">
    <property type="entry name" value="rSAM"/>
</dbReference>
<proteinExistence type="predicted"/>
<dbReference type="GO" id="GO:0005829">
    <property type="term" value="C:cytosol"/>
    <property type="evidence" value="ECO:0007669"/>
    <property type="project" value="TreeGrafter"/>
</dbReference>
<organism evidence="8 9">
    <name type="scientific">Natranaerovirga pectinivora</name>
    <dbReference type="NCBI Taxonomy" id="682400"/>
    <lineage>
        <taxon>Bacteria</taxon>
        <taxon>Bacillati</taxon>
        <taxon>Bacillota</taxon>
        <taxon>Clostridia</taxon>
        <taxon>Lachnospirales</taxon>
        <taxon>Natranaerovirgaceae</taxon>
        <taxon>Natranaerovirga</taxon>
    </lineage>
</organism>
<dbReference type="RefSeq" id="WP_132250050.1">
    <property type="nucleotide sequence ID" value="NZ_SMAL01000002.1"/>
</dbReference>
<dbReference type="GO" id="GO:0003824">
    <property type="term" value="F:catalytic activity"/>
    <property type="evidence" value="ECO:0007669"/>
    <property type="project" value="InterPro"/>
</dbReference>
<dbReference type="SFLD" id="SFLDS00029">
    <property type="entry name" value="Radical_SAM"/>
    <property type="match status" value="1"/>
</dbReference>
<keyword evidence="4" id="KW-0408">Iron</keyword>
<dbReference type="Pfam" id="PF04055">
    <property type="entry name" value="Radical_SAM"/>
    <property type="match status" value="1"/>
</dbReference>
<evidence type="ECO:0000259" key="6">
    <source>
        <dbReference type="PROSITE" id="PS51332"/>
    </source>
</evidence>
<dbReference type="OrthoDB" id="9777636at2"/>
<comment type="caution">
    <text evidence="8">The sequence shown here is derived from an EMBL/GenBank/DDBJ whole genome shotgun (WGS) entry which is preliminary data.</text>
</comment>
<evidence type="ECO:0000256" key="3">
    <source>
        <dbReference type="ARBA" id="ARBA00022723"/>
    </source>
</evidence>
<dbReference type="InterPro" id="IPR058240">
    <property type="entry name" value="rSAM_sf"/>
</dbReference>
<dbReference type="PANTHER" id="PTHR43409">
    <property type="entry name" value="ANAEROBIC MAGNESIUM-PROTOPORPHYRIN IX MONOMETHYL ESTER CYCLASE-RELATED"/>
    <property type="match status" value="1"/>
</dbReference>
<name>A0A4V2V0G6_9FIRM</name>
<evidence type="ECO:0000256" key="1">
    <source>
        <dbReference type="ARBA" id="ARBA00001966"/>
    </source>
</evidence>
<dbReference type="CDD" id="cd01335">
    <property type="entry name" value="Radical_SAM"/>
    <property type="match status" value="1"/>
</dbReference>
<dbReference type="PROSITE" id="PS51918">
    <property type="entry name" value="RADICAL_SAM"/>
    <property type="match status" value="1"/>
</dbReference>
<protein>
    <submittedName>
        <fullName evidence="8">Radical SAM superfamily enzyme YgiQ (UPF0313 family)</fullName>
    </submittedName>
</protein>
<evidence type="ECO:0000313" key="8">
    <source>
        <dbReference type="EMBL" id="TCT16007.1"/>
    </source>
</evidence>
<dbReference type="InterPro" id="IPR006638">
    <property type="entry name" value="Elp3/MiaA/NifB-like_rSAM"/>
</dbReference>
<dbReference type="GO" id="GO:0051536">
    <property type="term" value="F:iron-sulfur cluster binding"/>
    <property type="evidence" value="ECO:0007669"/>
    <property type="project" value="UniProtKB-KW"/>
</dbReference>
<dbReference type="Proteomes" id="UP000294902">
    <property type="component" value="Unassembled WGS sequence"/>
</dbReference>
<dbReference type="InterPro" id="IPR036724">
    <property type="entry name" value="Cobalamin-bd_sf"/>
</dbReference>
<evidence type="ECO:0000256" key="5">
    <source>
        <dbReference type="ARBA" id="ARBA00023014"/>
    </source>
</evidence>
<dbReference type="SUPFAM" id="SSF102114">
    <property type="entry name" value="Radical SAM enzymes"/>
    <property type="match status" value="1"/>
</dbReference>
<accession>A0A4V2V0G6</accession>
<dbReference type="SFLD" id="SFLDG01082">
    <property type="entry name" value="B12-binding_domain_containing"/>
    <property type="match status" value="1"/>
</dbReference>
<dbReference type="PROSITE" id="PS51332">
    <property type="entry name" value="B12_BINDING"/>
    <property type="match status" value="1"/>
</dbReference>
<reference evidence="8 9" key="1">
    <citation type="submission" date="2019-03" db="EMBL/GenBank/DDBJ databases">
        <title>Genomic Encyclopedia of Type Strains, Phase IV (KMG-IV): sequencing the most valuable type-strain genomes for metagenomic binning, comparative biology and taxonomic classification.</title>
        <authorList>
            <person name="Goeker M."/>
        </authorList>
    </citation>
    <scope>NUCLEOTIDE SEQUENCE [LARGE SCALE GENOMIC DNA]</scope>
    <source>
        <strain evidence="8 9">DSM 24629</strain>
    </source>
</reference>
<evidence type="ECO:0000256" key="2">
    <source>
        <dbReference type="ARBA" id="ARBA00022691"/>
    </source>
</evidence>
<comment type="cofactor">
    <cofactor evidence="1">
        <name>[4Fe-4S] cluster</name>
        <dbReference type="ChEBI" id="CHEBI:49883"/>
    </cofactor>
</comment>
<evidence type="ECO:0000256" key="4">
    <source>
        <dbReference type="ARBA" id="ARBA00023004"/>
    </source>
</evidence>
<keyword evidence="3" id="KW-0479">Metal-binding</keyword>
<dbReference type="InterPro" id="IPR051198">
    <property type="entry name" value="BchE-like"/>
</dbReference>
<dbReference type="AlphaFoldDB" id="A0A4V2V0G6"/>
<sequence length="474" mass="54962">MKVYLINMPFYEQEYTKFTEKWKYIEDEYVGISIVETILESNSCEVVVNHENSILGMIERINQVLPDVVMISVMQTSARLTFEFVYQLRSTSFGGKVFIGGWFAKMAWRQIFSNNWPVDYVCYTDAEECLKDWIEDVNGNYMGIATYENFKEQDDAFKNSDTRKRCGWPSNYVKAKRIAGRHTYSIETSRGCPHSRCTFCSQSCGNWVRNKWQPLSLDKVKDQIIELNTLYGTTRFATSDDDLLGPVEFAEKRSMEIKKVIKELPFAITFSAAISVRAATNGTILDNLLDAGLDQLCIGFESADEDQLKRYCKQQSIEENYIAADKITSRNINMLPGLITFDPFATRDTVKKNLKFLFDVLHHYDLGKLTKRLHILTGSPMARLVEKEGLLTGDYLYYDYKFKDTEVEQLYWDFQKYTHMVKELQKQVNRLGREFDRTIGIHHRNVAESIISGGEWQSFANSEIFEIRKKIGDV</sequence>
<keyword evidence="9" id="KW-1185">Reference proteome</keyword>
<dbReference type="EMBL" id="SMAL01000002">
    <property type="protein sequence ID" value="TCT16007.1"/>
    <property type="molecule type" value="Genomic_DNA"/>
</dbReference>
<evidence type="ECO:0000313" key="9">
    <source>
        <dbReference type="Proteomes" id="UP000294902"/>
    </source>
</evidence>
<dbReference type="InterPro" id="IPR006158">
    <property type="entry name" value="Cobalamin-bd"/>
</dbReference>
<dbReference type="SMART" id="SM00729">
    <property type="entry name" value="Elp3"/>
    <property type="match status" value="1"/>
</dbReference>
<dbReference type="Gene3D" id="3.20.20.70">
    <property type="entry name" value="Aldolase class I"/>
    <property type="match status" value="1"/>
</dbReference>
<dbReference type="Gene3D" id="3.40.50.280">
    <property type="entry name" value="Cobalamin-binding domain"/>
    <property type="match status" value="1"/>
</dbReference>
<dbReference type="GO" id="GO:0031419">
    <property type="term" value="F:cobalamin binding"/>
    <property type="evidence" value="ECO:0007669"/>
    <property type="project" value="InterPro"/>
</dbReference>